<keyword evidence="1" id="KW-0812">Transmembrane</keyword>
<dbReference type="AlphaFoldDB" id="A0AA38WBS7"/>
<dbReference type="Gene3D" id="1.25.70.10">
    <property type="entry name" value="Transcription termination factor 3, mitochondrial"/>
    <property type="match status" value="1"/>
</dbReference>
<proteinExistence type="predicted"/>
<evidence type="ECO:0000313" key="2">
    <source>
        <dbReference type="EMBL" id="KAJ9546275.1"/>
    </source>
</evidence>
<evidence type="ECO:0000313" key="3">
    <source>
        <dbReference type="Proteomes" id="UP001172457"/>
    </source>
</evidence>
<evidence type="ECO:0000256" key="1">
    <source>
        <dbReference type="SAM" id="Phobius"/>
    </source>
</evidence>
<name>A0AA38WBS7_9ASTR</name>
<dbReference type="Proteomes" id="UP001172457">
    <property type="component" value="Chromosome 6"/>
</dbReference>
<organism evidence="2 3">
    <name type="scientific">Centaurea solstitialis</name>
    <name type="common">yellow star-thistle</name>
    <dbReference type="NCBI Taxonomy" id="347529"/>
    <lineage>
        <taxon>Eukaryota</taxon>
        <taxon>Viridiplantae</taxon>
        <taxon>Streptophyta</taxon>
        <taxon>Embryophyta</taxon>
        <taxon>Tracheophyta</taxon>
        <taxon>Spermatophyta</taxon>
        <taxon>Magnoliopsida</taxon>
        <taxon>eudicotyledons</taxon>
        <taxon>Gunneridae</taxon>
        <taxon>Pentapetalae</taxon>
        <taxon>asterids</taxon>
        <taxon>campanulids</taxon>
        <taxon>Asterales</taxon>
        <taxon>Asteraceae</taxon>
        <taxon>Carduoideae</taxon>
        <taxon>Cardueae</taxon>
        <taxon>Centaureinae</taxon>
        <taxon>Centaurea</taxon>
    </lineage>
</organism>
<reference evidence="2" key="1">
    <citation type="submission" date="2023-03" db="EMBL/GenBank/DDBJ databases">
        <title>Chromosome-scale reference genome and RAD-based genetic map of yellow starthistle (Centaurea solstitialis) reveal putative structural variation and QTLs associated with invader traits.</title>
        <authorList>
            <person name="Reatini B."/>
            <person name="Cang F.A."/>
            <person name="Jiang Q."/>
            <person name="Mckibben M.T.W."/>
            <person name="Barker M.S."/>
            <person name="Rieseberg L.H."/>
            <person name="Dlugosch K.M."/>
        </authorList>
    </citation>
    <scope>NUCLEOTIDE SEQUENCE</scope>
    <source>
        <strain evidence="2">CAN-66</strain>
        <tissue evidence="2">Leaf</tissue>
    </source>
</reference>
<keyword evidence="1" id="KW-0472">Membrane</keyword>
<keyword evidence="3" id="KW-1185">Reference proteome</keyword>
<keyword evidence="1" id="KW-1133">Transmembrane helix</keyword>
<dbReference type="EMBL" id="JARYMX010000006">
    <property type="protein sequence ID" value="KAJ9546275.1"/>
    <property type="molecule type" value="Genomic_DNA"/>
</dbReference>
<protein>
    <submittedName>
        <fullName evidence="2">Uncharacterized protein</fullName>
    </submittedName>
</protein>
<gene>
    <name evidence="2" type="ORF">OSB04_025982</name>
</gene>
<sequence length="94" mass="10700">MLFLEVGKDLGYTPSYLISCTAFFTLSLDKRVIPRNMMLKILKEKKLVSSDTPPSLISIASYNESKFLEFLRGFEDDVPSLRKIYLDSVKSIVS</sequence>
<feature type="transmembrane region" description="Helical" evidence="1">
    <location>
        <begin position="12"/>
        <end position="28"/>
    </location>
</feature>
<accession>A0AA38WBS7</accession>
<comment type="caution">
    <text evidence="2">The sequence shown here is derived from an EMBL/GenBank/DDBJ whole genome shotgun (WGS) entry which is preliminary data.</text>
</comment>
<dbReference type="InterPro" id="IPR038538">
    <property type="entry name" value="MTERF_sf"/>
</dbReference>